<dbReference type="HAMAP" id="MF_00110">
    <property type="entry name" value="DHQ_synthase"/>
    <property type="match status" value="1"/>
</dbReference>
<keyword evidence="14 18" id="KW-0520">NAD</keyword>
<keyword evidence="13 18" id="KW-0862">Zinc</keyword>
<reference evidence="21" key="1">
    <citation type="submission" date="2020-08" db="EMBL/GenBank/DDBJ databases">
        <title>Genome public.</title>
        <authorList>
            <person name="Liu C."/>
            <person name="Sun Q."/>
        </authorList>
    </citation>
    <scope>NUCLEOTIDE SEQUENCE</scope>
    <source>
        <strain evidence="21">BX12</strain>
    </source>
</reference>
<evidence type="ECO:0000256" key="8">
    <source>
        <dbReference type="ARBA" id="ARBA00017684"/>
    </source>
</evidence>
<feature type="domain" description="3-dehydroquinate synthase N-terminal" evidence="19">
    <location>
        <begin position="69"/>
        <end position="178"/>
    </location>
</feature>
<accession>A0A923ST98</accession>
<keyword evidence="9 18" id="KW-0963">Cytoplasm</keyword>
<evidence type="ECO:0000256" key="14">
    <source>
        <dbReference type="ARBA" id="ARBA00023027"/>
    </source>
</evidence>
<evidence type="ECO:0000256" key="3">
    <source>
        <dbReference type="ARBA" id="ARBA00001947"/>
    </source>
</evidence>
<dbReference type="Pfam" id="PF24621">
    <property type="entry name" value="DHQS_C"/>
    <property type="match status" value="1"/>
</dbReference>
<feature type="binding site" evidence="18">
    <location>
        <begin position="171"/>
        <end position="174"/>
    </location>
    <ligand>
        <name>NAD(+)</name>
        <dbReference type="ChEBI" id="CHEBI:57540"/>
    </ligand>
</feature>
<evidence type="ECO:0000256" key="17">
    <source>
        <dbReference type="ARBA" id="ARBA00023285"/>
    </source>
</evidence>
<evidence type="ECO:0000256" key="7">
    <source>
        <dbReference type="ARBA" id="ARBA00013031"/>
    </source>
</evidence>
<protein>
    <recommendedName>
        <fullName evidence="8 18">3-dehydroquinate synthase</fullName>
        <shortName evidence="18">DHQS</shortName>
        <ecNumber evidence="7 18">4.2.3.4</ecNumber>
    </recommendedName>
</protein>
<evidence type="ECO:0000256" key="18">
    <source>
        <dbReference type="HAMAP-Rule" id="MF_00110"/>
    </source>
</evidence>
<evidence type="ECO:0000256" key="1">
    <source>
        <dbReference type="ARBA" id="ARBA00001393"/>
    </source>
</evidence>
<evidence type="ECO:0000256" key="6">
    <source>
        <dbReference type="ARBA" id="ARBA00005412"/>
    </source>
</evidence>
<dbReference type="PANTHER" id="PTHR43622:SF7">
    <property type="entry name" value="3-DEHYDROQUINATE SYNTHASE, CHLOROPLASTIC"/>
    <property type="match status" value="1"/>
</dbReference>
<organism evidence="21 22">
    <name type="scientific">Zhenpiania hominis</name>
    <dbReference type="NCBI Taxonomy" id="2763644"/>
    <lineage>
        <taxon>Bacteria</taxon>
        <taxon>Bacillati</taxon>
        <taxon>Bacillota</taxon>
        <taxon>Clostridia</taxon>
        <taxon>Peptostreptococcales</taxon>
        <taxon>Anaerovoracaceae</taxon>
        <taxon>Zhenpiania</taxon>
    </lineage>
</organism>
<feature type="binding site" evidence="18">
    <location>
        <begin position="131"/>
        <end position="132"/>
    </location>
    <ligand>
        <name>NAD(+)</name>
        <dbReference type="ChEBI" id="CHEBI:57540"/>
    </ligand>
</feature>
<dbReference type="SUPFAM" id="SSF56796">
    <property type="entry name" value="Dehydroquinate synthase-like"/>
    <property type="match status" value="1"/>
</dbReference>
<dbReference type="NCBIfam" id="TIGR01357">
    <property type="entry name" value="aroB"/>
    <property type="match status" value="1"/>
</dbReference>
<dbReference type="InterPro" id="IPR030963">
    <property type="entry name" value="DHQ_synth_fam"/>
</dbReference>
<dbReference type="GO" id="GO:0008652">
    <property type="term" value="P:amino acid biosynthetic process"/>
    <property type="evidence" value="ECO:0007669"/>
    <property type="project" value="UniProtKB-KW"/>
</dbReference>
<comment type="subcellular location">
    <subcellularLocation>
        <location evidence="4 18">Cytoplasm</location>
    </subcellularLocation>
</comment>
<dbReference type="FunFam" id="3.40.50.1970:FF:000007">
    <property type="entry name" value="Pentafunctional AROM polypeptide"/>
    <property type="match status" value="1"/>
</dbReference>
<dbReference type="Proteomes" id="UP000602647">
    <property type="component" value="Unassembled WGS sequence"/>
</dbReference>
<name>A0A923ST98_9FIRM</name>
<dbReference type="Gene3D" id="1.20.1090.10">
    <property type="entry name" value="Dehydroquinate synthase-like - alpha domain"/>
    <property type="match status" value="1"/>
</dbReference>
<dbReference type="GO" id="GO:0000166">
    <property type="term" value="F:nucleotide binding"/>
    <property type="evidence" value="ECO:0007669"/>
    <property type="project" value="UniProtKB-KW"/>
</dbReference>
<keyword evidence="17 18" id="KW-0170">Cobalt</keyword>
<evidence type="ECO:0000256" key="4">
    <source>
        <dbReference type="ARBA" id="ARBA00004496"/>
    </source>
</evidence>
<dbReference type="Gene3D" id="3.40.50.1970">
    <property type="match status" value="1"/>
</dbReference>
<keyword evidence="11 18" id="KW-0479">Metal-binding</keyword>
<feature type="binding site" evidence="18">
    <location>
        <position position="246"/>
    </location>
    <ligand>
        <name>Zn(2+)</name>
        <dbReference type="ChEBI" id="CHEBI:29105"/>
    </ligand>
</feature>
<dbReference type="EMBL" id="JACRYT010000028">
    <property type="protein sequence ID" value="MBC6681209.1"/>
    <property type="molecule type" value="Genomic_DNA"/>
</dbReference>
<evidence type="ECO:0000256" key="12">
    <source>
        <dbReference type="ARBA" id="ARBA00022741"/>
    </source>
</evidence>
<feature type="domain" description="3-dehydroquinate synthase C-terminal" evidence="20">
    <location>
        <begin position="183"/>
        <end position="320"/>
    </location>
</feature>
<evidence type="ECO:0000256" key="5">
    <source>
        <dbReference type="ARBA" id="ARBA00004661"/>
    </source>
</evidence>
<feature type="binding site" evidence="18">
    <location>
        <position position="153"/>
    </location>
    <ligand>
        <name>NAD(+)</name>
        <dbReference type="ChEBI" id="CHEBI:57540"/>
    </ligand>
</feature>
<keyword evidence="16 18" id="KW-0456">Lyase</keyword>
<dbReference type="Pfam" id="PF01761">
    <property type="entry name" value="DHQ_synthase"/>
    <property type="match status" value="1"/>
</dbReference>
<comment type="cofactor">
    <cofactor evidence="18">
        <name>Co(2+)</name>
        <dbReference type="ChEBI" id="CHEBI:48828"/>
    </cofactor>
    <cofactor evidence="18">
        <name>Zn(2+)</name>
        <dbReference type="ChEBI" id="CHEBI:29105"/>
    </cofactor>
    <text evidence="18">Binds 1 divalent metal cation per subunit. Can use either Co(2+) or Zn(2+).</text>
</comment>
<dbReference type="GO" id="GO:0005737">
    <property type="term" value="C:cytoplasm"/>
    <property type="evidence" value="ECO:0007669"/>
    <property type="project" value="UniProtKB-SubCell"/>
</dbReference>
<comment type="pathway">
    <text evidence="5 18">Metabolic intermediate biosynthesis; chorismate biosynthesis; chorismate from D-erythrose 4-phosphate and phosphoenolpyruvate: step 2/7.</text>
</comment>
<dbReference type="PIRSF" id="PIRSF001455">
    <property type="entry name" value="DHQ_synth"/>
    <property type="match status" value="1"/>
</dbReference>
<dbReference type="EC" id="4.2.3.4" evidence="7 18"/>
<evidence type="ECO:0000313" key="22">
    <source>
        <dbReference type="Proteomes" id="UP000602647"/>
    </source>
</evidence>
<evidence type="ECO:0000259" key="20">
    <source>
        <dbReference type="Pfam" id="PF24621"/>
    </source>
</evidence>
<comment type="caution">
    <text evidence="21">The sequence shown here is derived from an EMBL/GenBank/DDBJ whole genome shotgun (WGS) entry which is preliminary data.</text>
</comment>
<dbReference type="GO" id="GO:0003856">
    <property type="term" value="F:3-dehydroquinate synthase activity"/>
    <property type="evidence" value="ECO:0007669"/>
    <property type="project" value="UniProtKB-UniRule"/>
</dbReference>
<evidence type="ECO:0000256" key="9">
    <source>
        <dbReference type="ARBA" id="ARBA00022490"/>
    </source>
</evidence>
<comment type="cofactor">
    <cofactor evidence="3">
        <name>Zn(2+)</name>
        <dbReference type="ChEBI" id="CHEBI:29105"/>
    </cofactor>
</comment>
<evidence type="ECO:0000313" key="21">
    <source>
        <dbReference type="EMBL" id="MBC6681209.1"/>
    </source>
</evidence>
<evidence type="ECO:0000256" key="15">
    <source>
        <dbReference type="ARBA" id="ARBA00023141"/>
    </source>
</evidence>
<dbReference type="GO" id="GO:0009073">
    <property type="term" value="P:aromatic amino acid family biosynthetic process"/>
    <property type="evidence" value="ECO:0007669"/>
    <property type="project" value="UniProtKB-KW"/>
</dbReference>
<dbReference type="InterPro" id="IPR030960">
    <property type="entry name" value="DHQS/DOIS_N"/>
</dbReference>
<dbReference type="InterPro" id="IPR056179">
    <property type="entry name" value="DHQS_C"/>
</dbReference>
<evidence type="ECO:0000256" key="13">
    <source>
        <dbReference type="ARBA" id="ARBA00022833"/>
    </source>
</evidence>
<evidence type="ECO:0000256" key="11">
    <source>
        <dbReference type="ARBA" id="ARBA00022723"/>
    </source>
</evidence>
<dbReference type="InterPro" id="IPR016037">
    <property type="entry name" value="DHQ_synth_AroB"/>
</dbReference>
<dbReference type="PANTHER" id="PTHR43622">
    <property type="entry name" value="3-DEHYDROQUINATE SYNTHASE"/>
    <property type="match status" value="1"/>
</dbReference>
<keyword evidence="12 18" id="KW-0547">Nucleotide-binding</keyword>
<evidence type="ECO:0000256" key="10">
    <source>
        <dbReference type="ARBA" id="ARBA00022605"/>
    </source>
</evidence>
<comment type="similarity">
    <text evidence="6 18">Belongs to the sugar phosphate cyclases superfamily. Dehydroquinate synthase family.</text>
</comment>
<proteinExistence type="inferred from homology"/>
<comment type="function">
    <text evidence="18">Catalyzes the conversion of 3-deoxy-D-arabino-heptulosonate 7-phosphate (DAHP) to dehydroquinate (DHQ).</text>
</comment>
<dbReference type="RefSeq" id="WP_187304306.1">
    <property type="nucleotide sequence ID" value="NZ_JACRYT010000028.1"/>
</dbReference>
<keyword evidence="22" id="KW-1185">Reference proteome</keyword>
<comment type="catalytic activity">
    <reaction evidence="1 18">
        <text>7-phospho-2-dehydro-3-deoxy-D-arabino-heptonate = 3-dehydroquinate + phosphate</text>
        <dbReference type="Rhea" id="RHEA:21968"/>
        <dbReference type="ChEBI" id="CHEBI:32364"/>
        <dbReference type="ChEBI" id="CHEBI:43474"/>
        <dbReference type="ChEBI" id="CHEBI:58394"/>
        <dbReference type="EC" id="4.2.3.4"/>
    </reaction>
</comment>
<comment type="cofactor">
    <cofactor evidence="2 18">
        <name>NAD(+)</name>
        <dbReference type="ChEBI" id="CHEBI:57540"/>
    </cofactor>
</comment>
<evidence type="ECO:0000256" key="2">
    <source>
        <dbReference type="ARBA" id="ARBA00001911"/>
    </source>
</evidence>
<gene>
    <name evidence="18 21" type="primary">aroB</name>
    <name evidence="21" type="ORF">H9L42_15410</name>
</gene>
<feature type="binding site" evidence="18">
    <location>
        <position position="186"/>
    </location>
    <ligand>
        <name>Zn(2+)</name>
        <dbReference type="ChEBI" id="CHEBI:29105"/>
    </ligand>
</feature>
<keyword evidence="15 18" id="KW-0057">Aromatic amino acid biosynthesis</keyword>
<dbReference type="AlphaFoldDB" id="A0A923ST98"/>
<sequence length="356" mass="37964">MEKITITASKTYEVLTGSGLLPRAGAYIRQALGEKVRKICVVTDSNVAPLYSDALISSLEESGFVAVKFVFAAGEASKSLRTLSDLLEFLAQRQLTRSDALVALGGGVTGDLTGFAAASYLRGIPFVQVPTTLLAAVDSSVGGKTGVNLEAGKNLAGAFWQPSLVLFDTDTMATLSQDLLLDGAAEAIKAGAIADKELLSYIREKPDLKDPAVITHLSGRAIEIKRRVVQEDERDIGARQLLNFGHTLGHAIEKCSGFSVSHGHAVAIGMVIESRAALQFGWSREDCTAPLSEILKKFGFPLDCPYSASQLTQAALSDKKRQGDRLTLVIPVAQGDCQLKELPVSRLEEFIKAGLS</sequence>
<comment type="caution">
    <text evidence="18">Lacks conserved residue(s) required for the propagation of feature annotation.</text>
</comment>
<keyword evidence="10 18" id="KW-0028">Amino-acid biosynthesis</keyword>
<dbReference type="CDD" id="cd08195">
    <property type="entry name" value="DHQS"/>
    <property type="match status" value="1"/>
</dbReference>
<dbReference type="GO" id="GO:0009423">
    <property type="term" value="P:chorismate biosynthetic process"/>
    <property type="evidence" value="ECO:0007669"/>
    <property type="project" value="UniProtKB-UniRule"/>
</dbReference>
<evidence type="ECO:0000256" key="16">
    <source>
        <dbReference type="ARBA" id="ARBA00023239"/>
    </source>
</evidence>
<dbReference type="GO" id="GO:0046872">
    <property type="term" value="F:metal ion binding"/>
    <property type="evidence" value="ECO:0007669"/>
    <property type="project" value="UniProtKB-KW"/>
</dbReference>
<feature type="binding site" evidence="18">
    <location>
        <position position="262"/>
    </location>
    <ligand>
        <name>Zn(2+)</name>
        <dbReference type="ChEBI" id="CHEBI:29105"/>
    </ligand>
</feature>
<dbReference type="InterPro" id="IPR050071">
    <property type="entry name" value="Dehydroquinate_synthase"/>
</dbReference>
<feature type="binding site" evidence="18">
    <location>
        <begin position="107"/>
        <end position="111"/>
    </location>
    <ligand>
        <name>NAD(+)</name>
        <dbReference type="ChEBI" id="CHEBI:57540"/>
    </ligand>
</feature>
<evidence type="ECO:0000259" key="19">
    <source>
        <dbReference type="Pfam" id="PF01761"/>
    </source>
</evidence>
<feature type="binding site" evidence="18">
    <location>
        <position position="144"/>
    </location>
    <ligand>
        <name>NAD(+)</name>
        <dbReference type="ChEBI" id="CHEBI:57540"/>
    </ligand>
</feature>